<dbReference type="AlphaFoldDB" id="A0A5N6WGF2"/>
<dbReference type="EMBL" id="ML738293">
    <property type="protein sequence ID" value="KAE8319702.1"/>
    <property type="molecule type" value="Genomic_DNA"/>
</dbReference>
<keyword evidence="1" id="KW-0732">Signal</keyword>
<evidence type="ECO:0000256" key="1">
    <source>
        <dbReference type="SAM" id="SignalP"/>
    </source>
</evidence>
<protein>
    <submittedName>
        <fullName evidence="2">Uncharacterized protein</fullName>
    </submittedName>
</protein>
<dbReference type="Proteomes" id="UP000325433">
    <property type="component" value="Unassembled WGS sequence"/>
</dbReference>
<accession>A0A5N6WGF2</accession>
<feature type="chain" id="PRO_5024930282" evidence="1">
    <location>
        <begin position="27"/>
        <end position="109"/>
    </location>
</feature>
<sequence>MWMRSQLHFPIIIIVLFLSSLHTMEGWGAFFWWDNRLICTPALERPFHPFTRDYYQSAFLSSYIEEVRKLSASSTSSSMYILTFKPIISRRGKGKEIYSPIKYRLVGYK</sequence>
<reference evidence="3" key="1">
    <citation type="submission" date="2019-04" db="EMBL/GenBank/DDBJ databases">
        <title>Friends and foes A comparative genomics studyof 23 Aspergillus species from section Flavi.</title>
        <authorList>
            <consortium name="DOE Joint Genome Institute"/>
            <person name="Kjaerbolling I."/>
            <person name="Vesth T."/>
            <person name="Frisvad J.C."/>
            <person name="Nybo J.L."/>
            <person name="Theobald S."/>
            <person name="Kildgaard S."/>
            <person name="Isbrandt T."/>
            <person name="Kuo A."/>
            <person name="Sato A."/>
            <person name="Lyhne E.K."/>
            <person name="Kogle M.E."/>
            <person name="Wiebenga A."/>
            <person name="Kun R.S."/>
            <person name="Lubbers R.J."/>
            <person name="Makela M.R."/>
            <person name="Barry K."/>
            <person name="Chovatia M."/>
            <person name="Clum A."/>
            <person name="Daum C."/>
            <person name="Haridas S."/>
            <person name="He G."/>
            <person name="LaButti K."/>
            <person name="Lipzen A."/>
            <person name="Mondo S."/>
            <person name="Riley R."/>
            <person name="Salamov A."/>
            <person name="Simmons B.A."/>
            <person name="Magnuson J.K."/>
            <person name="Henrissat B."/>
            <person name="Mortensen U.H."/>
            <person name="Larsen T.O."/>
            <person name="Devries R.P."/>
            <person name="Grigoriev I.V."/>
            <person name="Machida M."/>
            <person name="Baker S.E."/>
            <person name="Andersen M.R."/>
        </authorList>
    </citation>
    <scope>NUCLEOTIDE SEQUENCE [LARGE SCALE GENOMIC DNA]</scope>
    <source>
        <strain evidence="3">CBS 130015</strain>
    </source>
</reference>
<organism evidence="2 3">
    <name type="scientific">Aspergillus transmontanensis</name>
    <dbReference type="NCBI Taxonomy" id="1034304"/>
    <lineage>
        <taxon>Eukaryota</taxon>
        <taxon>Fungi</taxon>
        <taxon>Dikarya</taxon>
        <taxon>Ascomycota</taxon>
        <taxon>Pezizomycotina</taxon>
        <taxon>Eurotiomycetes</taxon>
        <taxon>Eurotiomycetidae</taxon>
        <taxon>Eurotiales</taxon>
        <taxon>Aspergillaceae</taxon>
        <taxon>Aspergillus</taxon>
        <taxon>Aspergillus subgen. Circumdati</taxon>
    </lineage>
</organism>
<evidence type="ECO:0000313" key="3">
    <source>
        <dbReference type="Proteomes" id="UP000325433"/>
    </source>
</evidence>
<gene>
    <name evidence="2" type="ORF">BDV41DRAFT_518141</name>
</gene>
<evidence type="ECO:0000313" key="2">
    <source>
        <dbReference type="EMBL" id="KAE8319702.1"/>
    </source>
</evidence>
<name>A0A5N6WGF2_9EURO</name>
<keyword evidence="3" id="KW-1185">Reference proteome</keyword>
<proteinExistence type="predicted"/>
<feature type="signal peptide" evidence="1">
    <location>
        <begin position="1"/>
        <end position="26"/>
    </location>
</feature>